<feature type="transmembrane region" description="Helical" evidence="7">
    <location>
        <begin position="361"/>
        <end position="387"/>
    </location>
</feature>
<dbReference type="NCBIfam" id="TIGR00786">
    <property type="entry name" value="dctM"/>
    <property type="match status" value="1"/>
</dbReference>
<dbReference type="Proteomes" id="UP000885832">
    <property type="component" value="Unassembled WGS sequence"/>
</dbReference>
<dbReference type="PANTHER" id="PTHR33362:SF7">
    <property type="entry name" value="SLL1103 PROTEIN"/>
    <property type="match status" value="1"/>
</dbReference>
<dbReference type="AlphaFoldDB" id="A0A832J6M0"/>
<feature type="transmembrane region" description="Helical" evidence="7">
    <location>
        <begin position="319"/>
        <end position="349"/>
    </location>
</feature>
<dbReference type="InterPro" id="IPR010656">
    <property type="entry name" value="DctM"/>
</dbReference>
<comment type="caution">
    <text evidence="7">Lacks conserved residue(s) required for the propagation of feature annotation.</text>
</comment>
<feature type="domain" description="TRAP C4-dicarboxylate transport system permease DctM subunit" evidence="8">
    <location>
        <begin position="9"/>
        <end position="422"/>
    </location>
</feature>
<keyword evidence="2" id="KW-1003">Cell membrane</keyword>
<dbReference type="PANTHER" id="PTHR33362">
    <property type="entry name" value="SIALIC ACID TRAP TRANSPORTER PERMEASE PROTEIN SIAT-RELATED"/>
    <property type="match status" value="1"/>
</dbReference>
<accession>A0A832J6M0</accession>
<feature type="transmembrane region" description="Helical" evidence="7">
    <location>
        <begin position="248"/>
        <end position="265"/>
    </location>
</feature>
<evidence type="ECO:0000256" key="7">
    <source>
        <dbReference type="RuleBase" id="RU369079"/>
    </source>
</evidence>
<feature type="transmembrane region" description="Helical" evidence="7">
    <location>
        <begin position="174"/>
        <end position="198"/>
    </location>
</feature>
<comment type="similarity">
    <text evidence="7">Belongs to the TRAP transporter large permease family.</text>
</comment>
<name>A0A832J6M0_9GAMM</name>
<dbReference type="GO" id="GO:0022857">
    <property type="term" value="F:transmembrane transporter activity"/>
    <property type="evidence" value="ECO:0007669"/>
    <property type="project" value="UniProtKB-UniRule"/>
</dbReference>
<reference evidence="9" key="1">
    <citation type="journal article" date="2020" name="mSystems">
        <title>Genome- and Community-Level Interaction Insights into Carbon Utilization and Element Cycling Functions of Hydrothermarchaeota in Hydrothermal Sediment.</title>
        <authorList>
            <person name="Zhou Z."/>
            <person name="Liu Y."/>
            <person name="Xu W."/>
            <person name="Pan J."/>
            <person name="Luo Z.H."/>
            <person name="Li M."/>
        </authorList>
    </citation>
    <scope>NUCLEOTIDE SEQUENCE [LARGE SCALE GENOMIC DNA]</scope>
    <source>
        <strain evidence="9">HyVt-505</strain>
    </source>
</reference>
<evidence type="ECO:0000259" key="8">
    <source>
        <dbReference type="Pfam" id="PF06808"/>
    </source>
</evidence>
<comment type="caution">
    <text evidence="9">The sequence shown here is derived from an EMBL/GenBank/DDBJ whole genome shotgun (WGS) entry which is preliminary data.</text>
</comment>
<feature type="transmembrane region" description="Helical" evidence="7">
    <location>
        <begin position="277"/>
        <end position="299"/>
    </location>
</feature>
<evidence type="ECO:0000313" key="9">
    <source>
        <dbReference type="EMBL" id="HHJ80846.1"/>
    </source>
</evidence>
<feature type="transmembrane region" description="Helical" evidence="7">
    <location>
        <begin position="138"/>
        <end position="162"/>
    </location>
</feature>
<evidence type="ECO:0000256" key="4">
    <source>
        <dbReference type="ARBA" id="ARBA00022692"/>
    </source>
</evidence>
<comment type="subcellular location">
    <subcellularLocation>
        <location evidence="1 7">Cell inner membrane</location>
        <topology evidence="1 7">Multi-pass membrane protein</topology>
    </subcellularLocation>
</comment>
<organism evidence="9">
    <name type="scientific">Candidatus Tenderia electrophaga</name>
    <dbReference type="NCBI Taxonomy" id="1748243"/>
    <lineage>
        <taxon>Bacteria</taxon>
        <taxon>Pseudomonadati</taxon>
        <taxon>Pseudomonadota</taxon>
        <taxon>Gammaproteobacteria</taxon>
        <taxon>Candidatus Tenderiales</taxon>
        <taxon>Candidatus Tenderiaceae</taxon>
        <taxon>Candidatus Tenderia</taxon>
    </lineage>
</organism>
<feature type="transmembrane region" description="Helical" evidence="7">
    <location>
        <begin position="50"/>
        <end position="72"/>
    </location>
</feature>
<dbReference type="GO" id="GO:0005886">
    <property type="term" value="C:plasma membrane"/>
    <property type="evidence" value="ECO:0007669"/>
    <property type="project" value="UniProtKB-SubCell"/>
</dbReference>
<proteinExistence type="inferred from homology"/>
<keyword evidence="3 7" id="KW-0997">Cell inner membrane</keyword>
<sequence>MEYWAIVMFAVAIVLLLIGFPVAFTLGAVAMGFGGYFLGWQEFQLLPMRVWGVMTNFTLLAVPLFVFMGVMLEKSGLAEALLETMARLFGRVRGGLAVSIVAVGALLAATTGVVGATVVTMGIIALPAMLKRGYDPGLASGTIAASGTLGQIIPPSIILILLGDVIGVPVGELFAAAVVPGLLLVAAFMVYILIVAFFKPEMAPAMPVEKDATGLGKQVLKSLLPPLTLVFAVLGSIFFGIASPTESAAVGALGAMLLSAIHKRLSLKNIRQASQQTVRLTSMVFMILIGATAFGLVFRSMGGDLVVEDFMMALPGGEWGFIAASMLLIFVLGFFLDFLEICFIVVPILAPIAELMDINMLWFAVLIAMNLQTSFLTPPFGFSLFYLKAAAPPEVRIQHIYKGVIPFVLIQVVVLGGIILFPDTVQWLPDLMNEVKDY</sequence>
<keyword evidence="6 7" id="KW-0472">Membrane</keyword>
<evidence type="ECO:0000256" key="5">
    <source>
        <dbReference type="ARBA" id="ARBA00022989"/>
    </source>
</evidence>
<feature type="transmembrane region" description="Helical" evidence="7">
    <location>
        <begin position="96"/>
        <end position="126"/>
    </location>
</feature>
<protein>
    <recommendedName>
        <fullName evidence="7">TRAP transporter large permease protein</fullName>
    </recommendedName>
</protein>
<evidence type="ECO:0000256" key="3">
    <source>
        <dbReference type="ARBA" id="ARBA00022519"/>
    </source>
</evidence>
<dbReference type="Pfam" id="PF06808">
    <property type="entry name" value="DctM"/>
    <property type="match status" value="1"/>
</dbReference>
<keyword evidence="5 7" id="KW-1133">Transmembrane helix</keyword>
<keyword evidence="7" id="KW-0813">Transport</keyword>
<evidence type="ECO:0000256" key="1">
    <source>
        <dbReference type="ARBA" id="ARBA00004429"/>
    </source>
</evidence>
<comment type="subunit">
    <text evidence="7">The complex comprises the extracytoplasmic solute receptor protein and the two transmembrane proteins.</text>
</comment>
<dbReference type="PIRSF" id="PIRSF006066">
    <property type="entry name" value="HI0050"/>
    <property type="match status" value="1"/>
</dbReference>
<dbReference type="EMBL" id="DRNF01000273">
    <property type="protein sequence ID" value="HHJ80846.1"/>
    <property type="molecule type" value="Genomic_DNA"/>
</dbReference>
<feature type="transmembrane region" description="Helical" evidence="7">
    <location>
        <begin position="399"/>
        <end position="421"/>
    </location>
</feature>
<keyword evidence="4 7" id="KW-0812">Transmembrane</keyword>
<evidence type="ECO:0000256" key="2">
    <source>
        <dbReference type="ARBA" id="ARBA00022475"/>
    </source>
</evidence>
<feature type="transmembrane region" description="Helical" evidence="7">
    <location>
        <begin position="6"/>
        <end position="38"/>
    </location>
</feature>
<gene>
    <name evidence="9" type="ORF">ENJ65_04355</name>
</gene>
<evidence type="ECO:0000256" key="6">
    <source>
        <dbReference type="ARBA" id="ARBA00023136"/>
    </source>
</evidence>
<dbReference type="InterPro" id="IPR004681">
    <property type="entry name" value="TRAP_DctM"/>
</dbReference>
<comment type="function">
    <text evidence="7">Part of the tripartite ATP-independent periplasmic (TRAP) transport system.</text>
</comment>